<dbReference type="InterPro" id="IPR006311">
    <property type="entry name" value="TAT_signal"/>
</dbReference>
<dbReference type="PANTHER" id="PTHR47197">
    <property type="entry name" value="PROTEIN NIRF"/>
    <property type="match status" value="1"/>
</dbReference>
<dbReference type="EMBL" id="FORP01000003">
    <property type="protein sequence ID" value="SFJ17288.1"/>
    <property type="molecule type" value="Genomic_DNA"/>
</dbReference>
<evidence type="ECO:0000313" key="3">
    <source>
        <dbReference type="Proteomes" id="UP000199025"/>
    </source>
</evidence>
<evidence type="ECO:0000256" key="1">
    <source>
        <dbReference type="SAM" id="SignalP"/>
    </source>
</evidence>
<reference evidence="2 3" key="1">
    <citation type="submission" date="2016-10" db="EMBL/GenBank/DDBJ databases">
        <authorList>
            <person name="de Groot N.N."/>
        </authorList>
    </citation>
    <scope>NUCLEOTIDE SEQUENCE [LARGE SCALE GENOMIC DNA]</scope>
    <source>
        <strain evidence="2 3">DSM 44468</strain>
    </source>
</reference>
<keyword evidence="3" id="KW-1185">Reference proteome</keyword>
<organism evidence="2 3">
    <name type="scientific">Amycolatopsis sacchari</name>
    <dbReference type="NCBI Taxonomy" id="115433"/>
    <lineage>
        <taxon>Bacteria</taxon>
        <taxon>Bacillati</taxon>
        <taxon>Actinomycetota</taxon>
        <taxon>Actinomycetes</taxon>
        <taxon>Pseudonocardiales</taxon>
        <taxon>Pseudonocardiaceae</taxon>
        <taxon>Amycolatopsis</taxon>
    </lineage>
</organism>
<dbReference type="PANTHER" id="PTHR47197:SF3">
    <property type="entry name" value="DIHYDRO-HEME D1 DEHYDROGENASE"/>
    <property type="match status" value="1"/>
</dbReference>
<evidence type="ECO:0000313" key="2">
    <source>
        <dbReference type="EMBL" id="SFJ17288.1"/>
    </source>
</evidence>
<dbReference type="STRING" id="115433.SAMN05421835_103302"/>
<keyword evidence="2" id="KW-0238">DNA-binding</keyword>
<sequence>MFGRRTLFTLIAGLGALTVAPAGAAPRVTAVRVGREPGAVAVNSATGSVYVGSGDGTVCLAGARSVAVGGEPTDLAVDETSGRVYVAARTAGTLTVLDADGTLRSVVPCGPGAAVVDVDSAGNRAYVGSGLGAGVAVVDTVACVVAEQLGGPGQGFGGVRVDEARQLAYFASAHTDSVEVLDLTSGEFVSTIPVGRAPAGLALHEASNTLYVANSAIHHLSVVDGATRAERTTILLPSEASSVAVHQASHTVYANGGPDGLVRIDGTTGSVTGTLPLGVNPGGVAVDQRTGTVLVTDPLHDQLLLVREF</sequence>
<gene>
    <name evidence="2" type="ORF">SAMN05421835_103302</name>
</gene>
<name>A0A1I3P6W3_9PSEU</name>
<dbReference type="Gene3D" id="2.130.10.10">
    <property type="entry name" value="YVTN repeat-like/Quinoprotein amine dehydrogenase"/>
    <property type="match status" value="1"/>
</dbReference>
<keyword evidence="1" id="KW-0732">Signal</keyword>
<feature type="chain" id="PRO_5011566811" evidence="1">
    <location>
        <begin position="25"/>
        <end position="309"/>
    </location>
</feature>
<proteinExistence type="predicted"/>
<dbReference type="GO" id="GO:0003677">
    <property type="term" value="F:DNA binding"/>
    <property type="evidence" value="ECO:0007669"/>
    <property type="project" value="UniProtKB-KW"/>
</dbReference>
<dbReference type="Proteomes" id="UP000199025">
    <property type="component" value="Unassembled WGS sequence"/>
</dbReference>
<feature type="signal peptide" evidence="1">
    <location>
        <begin position="1"/>
        <end position="24"/>
    </location>
</feature>
<dbReference type="OrthoDB" id="3612473at2"/>
<dbReference type="PROSITE" id="PS51318">
    <property type="entry name" value="TAT"/>
    <property type="match status" value="1"/>
</dbReference>
<dbReference type="InterPro" id="IPR011044">
    <property type="entry name" value="Quino_amine_DH_bsu"/>
</dbReference>
<dbReference type="SUPFAM" id="SSF50969">
    <property type="entry name" value="YVTN repeat-like/Quinoprotein amine dehydrogenase"/>
    <property type="match status" value="1"/>
</dbReference>
<dbReference type="InterPro" id="IPR015943">
    <property type="entry name" value="WD40/YVTN_repeat-like_dom_sf"/>
</dbReference>
<dbReference type="AlphaFoldDB" id="A0A1I3P6W3"/>
<dbReference type="InterPro" id="IPR051200">
    <property type="entry name" value="Host-pathogen_enzymatic-act"/>
</dbReference>
<accession>A0A1I3P6W3</accession>
<protein>
    <submittedName>
        <fullName evidence="2">DNA-binding beta-propeller fold protein YncE</fullName>
    </submittedName>
</protein>